<dbReference type="GO" id="GO:0030425">
    <property type="term" value="C:dendrite"/>
    <property type="evidence" value="ECO:0007669"/>
    <property type="project" value="TreeGrafter"/>
</dbReference>
<dbReference type="GO" id="GO:0008049">
    <property type="term" value="P:male courtship behavior"/>
    <property type="evidence" value="ECO:0007669"/>
    <property type="project" value="TreeGrafter"/>
</dbReference>
<evidence type="ECO:0000313" key="9">
    <source>
        <dbReference type="EMBL" id="KAJ8936753.1"/>
    </source>
</evidence>
<evidence type="ECO:0000256" key="2">
    <source>
        <dbReference type="ARBA" id="ARBA00022475"/>
    </source>
</evidence>
<evidence type="ECO:0000256" key="4">
    <source>
        <dbReference type="ARBA" id="ARBA00022989"/>
    </source>
</evidence>
<dbReference type="GO" id="GO:0005886">
    <property type="term" value="C:plasma membrane"/>
    <property type="evidence" value="ECO:0007669"/>
    <property type="project" value="UniProtKB-SubCell"/>
</dbReference>
<keyword evidence="5 8" id="KW-0472">Membrane</keyword>
<dbReference type="InterPro" id="IPR013604">
    <property type="entry name" value="7TM_chemorcpt"/>
</dbReference>
<dbReference type="Pfam" id="PF08395">
    <property type="entry name" value="7tm_7"/>
    <property type="match status" value="1"/>
</dbReference>
<comment type="subcellular location">
    <subcellularLocation>
        <location evidence="1">Cell membrane</location>
        <topology evidence="1">Multi-pass membrane protein</topology>
    </subcellularLocation>
</comment>
<evidence type="ECO:0000256" key="3">
    <source>
        <dbReference type="ARBA" id="ARBA00022692"/>
    </source>
</evidence>
<comment type="caution">
    <text evidence="9">The sequence shown here is derived from an EMBL/GenBank/DDBJ whole genome shotgun (WGS) entry which is preliminary data.</text>
</comment>
<accession>A0AAV8XFE0</accession>
<dbReference type="AlphaFoldDB" id="A0AAV8XFE0"/>
<reference evidence="9" key="1">
    <citation type="journal article" date="2023" name="Insect Mol. Biol.">
        <title>Genome sequencing provides insights into the evolution of gene families encoding plant cell wall-degrading enzymes in longhorned beetles.</title>
        <authorList>
            <person name="Shin N.R."/>
            <person name="Okamura Y."/>
            <person name="Kirsch R."/>
            <person name="Pauchet Y."/>
        </authorList>
    </citation>
    <scope>NUCLEOTIDE SEQUENCE</scope>
    <source>
        <strain evidence="9">RBIC_L_NR</strain>
    </source>
</reference>
<evidence type="ECO:0000256" key="8">
    <source>
        <dbReference type="SAM" id="Phobius"/>
    </source>
</evidence>
<gene>
    <name evidence="9" type="ORF">NQ314_012173</name>
</gene>
<dbReference type="GO" id="GO:0007635">
    <property type="term" value="P:chemosensory behavior"/>
    <property type="evidence" value="ECO:0007669"/>
    <property type="project" value="TreeGrafter"/>
</dbReference>
<name>A0AAV8XFE0_9CUCU</name>
<dbReference type="GO" id="GO:0043025">
    <property type="term" value="C:neuronal cell body"/>
    <property type="evidence" value="ECO:0007669"/>
    <property type="project" value="TreeGrafter"/>
</dbReference>
<evidence type="ECO:0000256" key="7">
    <source>
        <dbReference type="ARBA" id="ARBA00023224"/>
    </source>
</evidence>
<dbReference type="EMBL" id="JANEYF010003390">
    <property type="protein sequence ID" value="KAJ8936753.1"/>
    <property type="molecule type" value="Genomic_DNA"/>
</dbReference>
<dbReference type="PANTHER" id="PTHR21143">
    <property type="entry name" value="INVERTEBRATE GUSTATORY RECEPTOR"/>
    <property type="match status" value="1"/>
</dbReference>
<dbReference type="GO" id="GO:0007165">
    <property type="term" value="P:signal transduction"/>
    <property type="evidence" value="ECO:0007669"/>
    <property type="project" value="UniProtKB-KW"/>
</dbReference>
<keyword evidence="6" id="KW-0675">Receptor</keyword>
<protein>
    <submittedName>
        <fullName evidence="9">Uncharacterized protein</fullName>
    </submittedName>
</protein>
<keyword evidence="7" id="KW-0807">Transducer</keyword>
<keyword evidence="4 8" id="KW-1133">Transmembrane helix</keyword>
<evidence type="ECO:0000256" key="6">
    <source>
        <dbReference type="ARBA" id="ARBA00023170"/>
    </source>
</evidence>
<dbReference type="PANTHER" id="PTHR21143:SF104">
    <property type="entry name" value="GUSTATORY RECEPTOR 8A-RELATED"/>
    <property type="match status" value="1"/>
</dbReference>
<dbReference type="Proteomes" id="UP001162156">
    <property type="component" value="Unassembled WGS sequence"/>
</dbReference>
<organism evidence="9 10">
    <name type="scientific">Rhamnusium bicolor</name>
    <dbReference type="NCBI Taxonomy" id="1586634"/>
    <lineage>
        <taxon>Eukaryota</taxon>
        <taxon>Metazoa</taxon>
        <taxon>Ecdysozoa</taxon>
        <taxon>Arthropoda</taxon>
        <taxon>Hexapoda</taxon>
        <taxon>Insecta</taxon>
        <taxon>Pterygota</taxon>
        <taxon>Neoptera</taxon>
        <taxon>Endopterygota</taxon>
        <taxon>Coleoptera</taxon>
        <taxon>Polyphaga</taxon>
        <taxon>Cucujiformia</taxon>
        <taxon>Chrysomeloidea</taxon>
        <taxon>Cerambycidae</taxon>
        <taxon>Lepturinae</taxon>
        <taxon>Rhagiini</taxon>
        <taxon>Rhamnusium</taxon>
    </lineage>
</organism>
<keyword evidence="3 8" id="KW-0812">Transmembrane</keyword>
<dbReference type="GO" id="GO:0030424">
    <property type="term" value="C:axon"/>
    <property type="evidence" value="ECO:0007669"/>
    <property type="project" value="TreeGrafter"/>
</dbReference>
<feature type="transmembrane region" description="Helical" evidence="8">
    <location>
        <begin position="68"/>
        <end position="88"/>
    </location>
</feature>
<proteinExistence type="predicted"/>
<evidence type="ECO:0000256" key="5">
    <source>
        <dbReference type="ARBA" id="ARBA00023136"/>
    </source>
</evidence>
<keyword evidence="2" id="KW-1003">Cell membrane</keyword>
<evidence type="ECO:0000256" key="1">
    <source>
        <dbReference type="ARBA" id="ARBA00004651"/>
    </source>
</evidence>
<sequence>MVISTTALIMSCDGVEKSGRNITTTCYIKLGAMENSMLRDELMLMAKCTEKLTPKFSAAGFFQVNQHVLATIFSSMTTYLIIIIQFNLTL</sequence>
<keyword evidence="10" id="KW-1185">Reference proteome</keyword>
<dbReference type="GO" id="GO:0050909">
    <property type="term" value="P:sensory perception of taste"/>
    <property type="evidence" value="ECO:0007669"/>
    <property type="project" value="InterPro"/>
</dbReference>
<evidence type="ECO:0000313" key="10">
    <source>
        <dbReference type="Proteomes" id="UP001162156"/>
    </source>
</evidence>